<dbReference type="Pfam" id="PF07819">
    <property type="entry name" value="PGAP1"/>
    <property type="match status" value="1"/>
</dbReference>
<proteinExistence type="predicted"/>
<dbReference type="Gene3D" id="3.40.50.1820">
    <property type="entry name" value="alpha/beta hydrolase"/>
    <property type="match status" value="1"/>
</dbReference>
<dbReference type="InterPro" id="IPR029058">
    <property type="entry name" value="AB_hydrolase_fold"/>
</dbReference>
<evidence type="ECO:0000313" key="3">
    <source>
        <dbReference type="Proteomes" id="UP000010808"/>
    </source>
</evidence>
<dbReference type="GO" id="GO:0016788">
    <property type="term" value="F:hydrolase activity, acting on ester bonds"/>
    <property type="evidence" value="ECO:0007669"/>
    <property type="project" value="InterPro"/>
</dbReference>
<name>L0R8W1_9BACT</name>
<dbReference type="KEGG" id="dhy:DESAM_20329"/>
<feature type="domain" description="GPI inositol-deacylase PGAP1-like alpha/beta" evidence="1">
    <location>
        <begin position="126"/>
        <end position="185"/>
    </location>
</feature>
<protein>
    <submittedName>
        <fullName evidence="2">PGAP1 family protein</fullName>
    </submittedName>
</protein>
<dbReference type="PATRIC" id="fig|1121451.3.peg.597"/>
<dbReference type="SUPFAM" id="SSF53474">
    <property type="entry name" value="alpha/beta-Hydrolases"/>
    <property type="match status" value="1"/>
</dbReference>
<evidence type="ECO:0000313" key="2">
    <source>
        <dbReference type="EMBL" id="CCO22620.1"/>
    </source>
</evidence>
<dbReference type="PANTHER" id="PTHR37946:SF1">
    <property type="entry name" value="SLL1969 PROTEIN"/>
    <property type="match status" value="1"/>
</dbReference>
<keyword evidence="3" id="KW-1185">Reference proteome</keyword>
<dbReference type="OrthoDB" id="275181at2"/>
<gene>
    <name evidence="2" type="ORF">DESAM_20329</name>
</gene>
<dbReference type="STRING" id="1121451.DESAM_20329"/>
<dbReference type="PANTHER" id="PTHR37946">
    <property type="entry name" value="SLL1969 PROTEIN"/>
    <property type="match status" value="1"/>
</dbReference>
<dbReference type="InterPro" id="IPR012908">
    <property type="entry name" value="PGAP1-ab_dom-like"/>
</dbReference>
<dbReference type="Proteomes" id="UP000010808">
    <property type="component" value="Chromosome"/>
</dbReference>
<dbReference type="AlphaFoldDB" id="L0R8W1"/>
<reference evidence="2 3" key="1">
    <citation type="submission" date="2012-10" db="EMBL/GenBank/DDBJ databases">
        <authorList>
            <person name="Genoscope - CEA"/>
        </authorList>
    </citation>
    <scope>NUCLEOTIDE SEQUENCE [LARGE SCALE GENOMIC DNA]</scope>
    <source>
        <strain evidence="3">AM13 / DSM 14728</strain>
    </source>
</reference>
<dbReference type="eggNOG" id="COG1075">
    <property type="taxonomic scope" value="Bacteria"/>
</dbReference>
<sequence length="277" mass="30848">MIKLLATTIVTLFAAAPAALILFAALFNWKIIKNKPLKQNLQELGCAAASSVASLFIAITTRPFTCLDKLPLPEKNGDTLPILMVHGLYHNKAAWFIMKYRLSMQGFSNLNTWQYNSFTTSYPELVLELRREILKLQKKQNRKVMLIGHSLGGLLISGAASDPEIEKLTAGIITIATPFKGSMLAVTAPGRLGKSLHPQSALFISENKIHFPEHIRKTAIISPTDEMVLPWENLEPDHEQWTIKRSPALGHVAMLYSRRVARIVAETIREIKNESAA</sequence>
<dbReference type="HOGENOM" id="CLU_065542_0_0_7"/>
<organism evidence="2 3">
    <name type="scientific">Maridesulfovibrio hydrothermalis AM13 = DSM 14728</name>
    <dbReference type="NCBI Taxonomy" id="1121451"/>
    <lineage>
        <taxon>Bacteria</taxon>
        <taxon>Pseudomonadati</taxon>
        <taxon>Thermodesulfobacteriota</taxon>
        <taxon>Desulfovibrionia</taxon>
        <taxon>Desulfovibrionales</taxon>
        <taxon>Desulfovibrionaceae</taxon>
        <taxon>Maridesulfovibrio</taxon>
    </lineage>
</organism>
<dbReference type="RefSeq" id="WP_015335228.1">
    <property type="nucleotide sequence ID" value="NC_020055.1"/>
</dbReference>
<accession>L0R8W1</accession>
<evidence type="ECO:0000259" key="1">
    <source>
        <dbReference type="Pfam" id="PF07819"/>
    </source>
</evidence>
<dbReference type="EMBL" id="FO203522">
    <property type="protein sequence ID" value="CCO22620.1"/>
    <property type="molecule type" value="Genomic_DNA"/>
</dbReference>